<dbReference type="Proteomes" id="UP001041814">
    <property type="component" value="Unassembled WGS sequence"/>
</dbReference>
<evidence type="ECO:0000259" key="3">
    <source>
        <dbReference type="Pfam" id="PF13439"/>
    </source>
</evidence>
<comment type="caution">
    <text evidence="4">The sequence shown here is derived from an EMBL/GenBank/DDBJ whole genome shotgun (WGS) entry which is preliminary data.</text>
</comment>
<evidence type="ECO:0000256" key="1">
    <source>
        <dbReference type="ARBA" id="ARBA00022676"/>
    </source>
</evidence>
<keyword evidence="1" id="KW-0328">Glycosyltransferase</keyword>
<dbReference type="Pfam" id="PF13439">
    <property type="entry name" value="Glyco_transf_4"/>
    <property type="match status" value="1"/>
</dbReference>
<dbReference type="InterPro" id="IPR028098">
    <property type="entry name" value="Glyco_trans_4-like_N"/>
</dbReference>
<dbReference type="EMBL" id="NRRU01000052">
    <property type="protein sequence ID" value="MBK1713970.1"/>
    <property type="molecule type" value="Genomic_DNA"/>
</dbReference>
<feature type="domain" description="Glycosyltransferase subfamily 4-like N-terminal" evidence="3">
    <location>
        <begin position="14"/>
        <end position="152"/>
    </location>
</feature>
<evidence type="ECO:0000256" key="2">
    <source>
        <dbReference type="ARBA" id="ARBA00022679"/>
    </source>
</evidence>
<dbReference type="CDD" id="cd03811">
    <property type="entry name" value="GT4_GT28_WabH-like"/>
    <property type="match status" value="1"/>
</dbReference>
<sequence>MVSTIHVLGSRELGGADRFFIRLVEALTRAGHPTLAVTRPGSPVARALDPSVEQVHLALGSKWDLLSRWRLTRLIARRPPDVVQTYMGRATRLTHLPAGSRAALVARLGGYYKIPGYYEHAHAWVGNTRGICDYLKREGLPADHVFYIGNFVPSPRAVAPAELEALRATLALPPGARVLLALGRVIAKKGFADLLDALAQAPDAPGRPPVVLVIAGDGPEMPSLRAQCERLGLAARVRFAGWQDDPVPFYELADLFVCPSRHEPLGNVILEAWQHRLPVLSTRNEGATELVDENRNALLAPLADPAGLGDGLRRLFALDDAALAALAAAGHETVQREHHADAVLQAYLDLYDRLMHERRGA</sequence>
<evidence type="ECO:0000313" key="5">
    <source>
        <dbReference type="Proteomes" id="UP001041814"/>
    </source>
</evidence>
<accession>A0ABS1DZ36</accession>
<dbReference type="PANTHER" id="PTHR12526">
    <property type="entry name" value="GLYCOSYLTRANSFERASE"/>
    <property type="match status" value="1"/>
</dbReference>
<dbReference type="SUPFAM" id="SSF53756">
    <property type="entry name" value="UDP-Glycosyltransferase/glycogen phosphorylase"/>
    <property type="match status" value="1"/>
</dbReference>
<organism evidence="4 5">
    <name type="scientific">Rubrivivax gelatinosus</name>
    <name type="common">Rhodocyclus gelatinosus</name>
    <name type="synonym">Rhodopseudomonas gelatinosa</name>
    <dbReference type="NCBI Taxonomy" id="28068"/>
    <lineage>
        <taxon>Bacteria</taxon>
        <taxon>Pseudomonadati</taxon>
        <taxon>Pseudomonadota</taxon>
        <taxon>Betaproteobacteria</taxon>
        <taxon>Burkholderiales</taxon>
        <taxon>Sphaerotilaceae</taxon>
        <taxon>Rubrivivax</taxon>
    </lineage>
</organism>
<reference evidence="4" key="2">
    <citation type="journal article" date="2020" name="Microorganisms">
        <title>Osmotic Adaptation and Compatible Solute Biosynthesis of Phototrophic Bacteria as Revealed from Genome Analyses.</title>
        <authorList>
            <person name="Imhoff J.F."/>
            <person name="Rahn T."/>
            <person name="Kunzel S."/>
            <person name="Keller A."/>
            <person name="Neulinger S.C."/>
        </authorList>
    </citation>
    <scope>NUCLEOTIDE SEQUENCE</scope>
    <source>
        <strain evidence="4">IM 151</strain>
    </source>
</reference>
<reference evidence="4" key="1">
    <citation type="submission" date="2017-08" db="EMBL/GenBank/DDBJ databases">
        <authorList>
            <person name="Imhoff J.F."/>
            <person name="Rahn T."/>
            <person name="Kuenzel S."/>
            <person name="Neulinger S.C."/>
        </authorList>
    </citation>
    <scope>NUCLEOTIDE SEQUENCE</scope>
    <source>
        <strain evidence="4">IM 151</strain>
    </source>
</reference>
<dbReference type="Pfam" id="PF13692">
    <property type="entry name" value="Glyco_trans_1_4"/>
    <property type="match status" value="1"/>
</dbReference>
<dbReference type="PANTHER" id="PTHR12526:SF510">
    <property type="entry name" value="D-INOSITOL 3-PHOSPHATE GLYCOSYLTRANSFERASE"/>
    <property type="match status" value="1"/>
</dbReference>
<name>A0ABS1DZ36_RUBGE</name>
<protein>
    <recommendedName>
        <fullName evidence="3">Glycosyltransferase subfamily 4-like N-terminal domain-containing protein</fullName>
    </recommendedName>
</protein>
<dbReference type="Gene3D" id="3.40.50.2000">
    <property type="entry name" value="Glycogen Phosphorylase B"/>
    <property type="match status" value="2"/>
</dbReference>
<keyword evidence="2" id="KW-0808">Transferase</keyword>
<keyword evidence="5" id="KW-1185">Reference proteome</keyword>
<evidence type="ECO:0000313" key="4">
    <source>
        <dbReference type="EMBL" id="MBK1713970.1"/>
    </source>
</evidence>
<proteinExistence type="predicted"/>
<gene>
    <name evidence="4" type="ORF">CKO43_14420</name>
</gene>